<organism evidence="2">
    <name type="scientific">Oryza punctata</name>
    <name type="common">Red rice</name>
    <dbReference type="NCBI Taxonomy" id="4537"/>
    <lineage>
        <taxon>Eukaryota</taxon>
        <taxon>Viridiplantae</taxon>
        <taxon>Streptophyta</taxon>
        <taxon>Embryophyta</taxon>
        <taxon>Tracheophyta</taxon>
        <taxon>Spermatophyta</taxon>
        <taxon>Magnoliopsida</taxon>
        <taxon>Liliopsida</taxon>
        <taxon>Poales</taxon>
        <taxon>Poaceae</taxon>
        <taxon>BOP clade</taxon>
        <taxon>Oryzoideae</taxon>
        <taxon>Oryzeae</taxon>
        <taxon>Oryzinae</taxon>
        <taxon>Oryza</taxon>
    </lineage>
</organism>
<reference evidence="2" key="1">
    <citation type="submission" date="2015-04" db="UniProtKB">
        <authorList>
            <consortium name="EnsemblPlants"/>
        </authorList>
    </citation>
    <scope>IDENTIFICATION</scope>
</reference>
<keyword evidence="3" id="KW-1185">Reference proteome</keyword>
<reference evidence="2" key="2">
    <citation type="submission" date="2018-05" db="EMBL/GenBank/DDBJ databases">
        <title>OpunRS2 (Oryza punctata Reference Sequence Version 2).</title>
        <authorList>
            <person name="Zhang J."/>
            <person name="Kudrna D."/>
            <person name="Lee S."/>
            <person name="Talag J."/>
            <person name="Welchert J."/>
            <person name="Wing R.A."/>
        </authorList>
    </citation>
    <scope>NUCLEOTIDE SEQUENCE [LARGE SCALE GENOMIC DNA]</scope>
</reference>
<evidence type="ECO:0000313" key="3">
    <source>
        <dbReference type="Proteomes" id="UP000026962"/>
    </source>
</evidence>
<protein>
    <submittedName>
        <fullName evidence="2">Uncharacterized protein</fullName>
    </submittedName>
</protein>
<dbReference type="AlphaFoldDB" id="A0A0E0LNK0"/>
<dbReference type="EnsemblPlants" id="OPUNC07G21410.1">
    <property type="protein sequence ID" value="OPUNC07G21410.1"/>
    <property type="gene ID" value="OPUNC07G21410"/>
</dbReference>
<proteinExistence type="predicted"/>
<feature type="compositionally biased region" description="Low complexity" evidence="1">
    <location>
        <begin position="1"/>
        <end position="13"/>
    </location>
</feature>
<feature type="region of interest" description="Disordered" evidence="1">
    <location>
        <begin position="67"/>
        <end position="97"/>
    </location>
</feature>
<dbReference type="HOGENOM" id="CLU_2350391_0_0_1"/>
<dbReference type="Gramene" id="OPUNC07G21410.1">
    <property type="protein sequence ID" value="OPUNC07G21410.1"/>
    <property type="gene ID" value="OPUNC07G21410"/>
</dbReference>
<evidence type="ECO:0000256" key="1">
    <source>
        <dbReference type="SAM" id="MobiDB-lite"/>
    </source>
</evidence>
<accession>A0A0E0LNK0</accession>
<feature type="region of interest" description="Disordered" evidence="1">
    <location>
        <begin position="1"/>
        <end position="22"/>
    </location>
</feature>
<evidence type="ECO:0000313" key="2">
    <source>
        <dbReference type="EnsemblPlants" id="OPUNC07G21410.1"/>
    </source>
</evidence>
<dbReference type="Proteomes" id="UP000026962">
    <property type="component" value="Chromosome 7"/>
</dbReference>
<sequence>MMTAPTPSSLPRSPCRRPPRSPSFDMFGSFLSSATAINHLLPPVGWHSIRRDLVAAACIDRIWRARRGKGGGAHSSSGSELSQRQPYRRGTATPVAA</sequence>
<name>A0A0E0LNK0_ORYPU</name>